<dbReference type="GeneID" id="74897015"/>
<organism evidence="1 2">
    <name type="scientific">Emericella nidulans (strain FGSC A4 / ATCC 38163 / CBS 112.46 / NRRL 194 / M139)</name>
    <name type="common">Aspergillus nidulans</name>
    <dbReference type="NCBI Taxonomy" id="227321"/>
    <lineage>
        <taxon>Eukaryota</taxon>
        <taxon>Fungi</taxon>
        <taxon>Dikarya</taxon>
        <taxon>Ascomycota</taxon>
        <taxon>Pezizomycotina</taxon>
        <taxon>Eurotiomycetes</taxon>
        <taxon>Eurotiomycetidae</taxon>
        <taxon>Eurotiales</taxon>
        <taxon>Aspergillaceae</taxon>
        <taxon>Aspergillus</taxon>
        <taxon>Aspergillus subgen. Nidulantes</taxon>
    </lineage>
</organism>
<accession>C8V507</accession>
<dbReference type="KEGG" id="ani:ANIA_11428"/>
<keyword evidence="2" id="KW-1185">Reference proteome</keyword>
<reference evidence="2" key="2">
    <citation type="journal article" date="2009" name="Fungal Genet. Biol.">
        <title>The 2008 update of the Aspergillus nidulans genome annotation: a community effort.</title>
        <authorList>
            <person name="Wortman J.R."/>
            <person name="Gilsenan J.M."/>
            <person name="Joardar V."/>
            <person name="Deegan J."/>
            <person name="Clutterbuck J."/>
            <person name="Andersen M.R."/>
            <person name="Archer D."/>
            <person name="Bencina M."/>
            <person name="Braus G."/>
            <person name="Coutinho P."/>
            <person name="von Dohren H."/>
            <person name="Doonan J."/>
            <person name="Driessen A.J."/>
            <person name="Durek P."/>
            <person name="Espeso E."/>
            <person name="Fekete E."/>
            <person name="Flipphi M."/>
            <person name="Estrada C.G."/>
            <person name="Geysens S."/>
            <person name="Goldman G."/>
            <person name="de Groot P.W."/>
            <person name="Hansen K."/>
            <person name="Harris S.D."/>
            <person name="Heinekamp T."/>
            <person name="Helmstaedt K."/>
            <person name="Henrissat B."/>
            <person name="Hofmann G."/>
            <person name="Homan T."/>
            <person name="Horio T."/>
            <person name="Horiuchi H."/>
            <person name="James S."/>
            <person name="Jones M."/>
            <person name="Karaffa L."/>
            <person name="Karanyi Z."/>
            <person name="Kato M."/>
            <person name="Keller N."/>
            <person name="Kelly D.E."/>
            <person name="Kiel J.A."/>
            <person name="Kim J.M."/>
            <person name="van der Klei I.J."/>
            <person name="Klis F.M."/>
            <person name="Kovalchuk A."/>
            <person name="Krasevec N."/>
            <person name="Kubicek C.P."/>
            <person name="Liu B."/>
            <person name="Maccabe A."/>
            <person name="Meyer V."/>
            <person name="Mirabito P."/>
            <person name="Miskei M."/>
            <person name="Mos M."/>
            <person name="Mullins J."/>
            <person name="Nelson D.R."/>
            <person name="Nielsen J."/>
            <person name="Oakley B.R."/>
            <person name="Osmani S.A."/>
            <person name="Pakula T."/>
            <person name="Paszewski A."/>
            <person name="Paulsen I."/>
            <person name="Pilsyk S."/>
            <person name="Pocsi I."/>
            <person name="Punt P.J."/>
            <person name="Ram A.F."/>
            <person name="Ren Q."/>
            <person name="Robellet X."/>
            <person name="Robson G."/>
            <person name="Seiboth B."/>
            <person name="van Solingen P."/>
            <person name="Specht T."/>
            <person name="Sun J."/>
            <person name="Taheri-Talesh N."/>
            <person name="Takeshita N."/>
            <person name="Ussery D."/>
            <person name="vanKuyk P.A."/>
            <person name="Visser H."/>
            <person name="van de Vondervoort P.J."/>
            <person name="de Vries R.P."/>
            <person name="Walton J."/>
            <person name="Xiang X."/>
            <person name="Xiong Y."/>
            <person name="Zeng A.P."/>
            <person name="Brandt B.W."/>
            <person name="Cornell M.J."/>
            <person name="van den Hondel C.A."/>
            <person name="Visser J."/>
            <person name="Oliver S.G."/>
            <person name="Turner G."/>
        </authorList>
    </citation>
    <scope>GENOME REANNOTATION</scope>
    <source>
        <strain evidence="2">FGSC A4 / ATCC 38163 / CBS 112.46 / NRRL 194 / M139</strain>
    </source>
</reference>
<dbReference type="Proteomes" id="UP000000560">
    <property type="component" value="Chromosome II"/>
</dbReference>
<gene>
    <name evidence="1" type="ORF">ANIA_11428</name>
</gene>
<protein>
    <submittedName>
        <fullName evidence="1">Uncharacterized protein</fullName>
    </submittedName>
</protein>
<evidence type="ECO:0000313" key="1">
    <source>
        <dbReference type="EMBL" id="CBF74650.1"/>
    </source>
</evidence>
<dbReference type="EMBL" id="BN001302">
    <property type="protein sequence ID" value="CBF74650.1"/>
    <property type="molecule type" value="Genomic_DNA"/>
</dbReference>
<name>C8V507_EMENI</name>
<evidence type="ECO:0000313" key="2">
    <source>
        <dbReference type="Proteomes" id="UP000000560"/>
    </source>
</evidence>
<reference evidence="2" key="1">
    <citation type="journal article" date="2005" name="Nature">
        <title>Sequencing of Aspergillus nidulans and comparative analysis with A. fumigatus and A. oryzae.</title>
        <authorList>
            <person name="Galagan J.E."/>
            <person name="Calvo S.E."/>
            <person name="Cuomo C."/>
            <person name="Ma L.J."/>
            <person name="Wortman J.R."/>
            <person name="Batzoglou S."/>
            <person name="Lee S.I."/>
            <person name="Basturkmen M."/>
            <person name="Spevak C.C."/>
            <person name="Clutterbuck J."/>
            <person name="Kapitonov V."/>
            <person name="Jurka J."/>
            <person name="Scazzocchio C."/>
            <person name="Farman M."/>
            <person name="Butler J."/>
            <person name="Purcell S."/>
            <person name="Harris S."/>
            <person name="Braus G.H."/>
            <person name="Draht O."/>
            <person name="Busch S."/>
            <person name="D'Enfert C."/>
            <person name="Bouchier C."/>
            <person name="Goldman G.H."/>
            <person name="Bell-Pedersen D."/>
            <person name="Griffiths-Jones S."/>
            <person name="Doonan J.H."/>
            <person name="Yu J."/>
            <person name="Vienken K."/>
            <person name="Pain A."/>
            <person name="Freitag M."/>
            <person name="Selker E.U."/>
            <person name="Archer D.B."/>
            <person name="Penalva M.A."/>
            <person name="Oakley B.R."/>
            <person name="Momany M."/>
            <person name="Tanaka T."/>
            <person name="Kumagai T."/>
            <person name="Asai K."/>
            <person name="Machida M."/>
            <person name="Nierman W.C."/>
            <person name="Denning D.W."/>
            <person name="Caddick M."/>
            <person name="Hynes M."/>
            <person name="Paoletti M."/>
            <person name="Fischer R."/>
            <person name="Miller B."/>
            <person name="Dyer P."/>
            <person name="Sachs M.S."/>
            <person name="Osmani S.A."/>
            <person name="Birren B.W."/>
        </authorList>
    </citation>
    <scope>NUCLEOTIDE SEQUENCE [LARGE SCALE GENOMIC DNA]</scope>
    <source>
        <strain evidence="2">FGSC A4 / ATCC 38163 / CBS 112.46 / NRRL 194 / M139</strain>
    </source>
</reference>
<dbReference type="RefSeq" id="XP_050467357.1">
    <property type="nucleotide sequence ID" value="XM_050611318.1"/>
</dbReference>
<proteinExistence type="predicted"/>
<dbReference type="AlphaFoldDB" id="C8V507"/>
<dbReference type="HOGENOM" id="CLU_3143043_0_0_1"/>
<sequence length="49" mass="5598">MLGASPSGNALNRHFFYIELDTQPKRANPSLEITNKPLTFILKIELLKR</sequence>
<dbReference type="InParanoid" id="C8V507"/>